<dbReference type="EMBL" id="PYYB01000003">
    <property type="protein sequence ID" value="PTL55775.1"/>
    <property type="molecule type" value="Genomic_DNA"/>
</dbReference>
<proteinExistence type="predicted"/>
<evidence type="ECO:0000313" key="1">
    <source>
        <dbReference type="EMBL" id="PTL55775.1"/>
    </source>
</evidence>
<protein>
    <submittedName>
        <fullName evidence="1">Uncharacterized protein</fullName>
    </submittedName>
</protein>
<dbReference type="RefSeq" id="WP_107570818.1">
    <property type="nucleotide sequence ID" value="NZ_PYYB01000003.1"/>
</dbReference>
<accession>A0A2T4UE76</accession>
<organism evidence="1 2">
    <name type="scientific">Paraconexibacter algicola</name>
    <dbReference type="NCBI Taxonomy" id="2133960"/>
    <lineage>
        <taxon>Bacteria</taxon>
        <taxon>Bacillati</taxon>
        <taxon>Actinomycetota</taxon>
        <taxon>Thermoleophilia</taxon>
        <taxon>Solirubrobacterales</taxon>
        <taxon>Paraconexibacteraceae</taxon>
        <taxon>Paraconexibacter</taxon>
    </lineage>
</organism>
<dbReference type="Proteomes" id="UP000240739">
    <property type="component" value="Unassembled WGS sequence"/>
</dbReference>
<name>A0A2T4UE76_9ACTN</name>
<reference evidence="1 2" key="1">
    <citation type="submission" date="2018-03" db="EMBL/GenBank/DDBJ databases">
        <title>Aquarubrobacter algicola gen. nov., sp. nov., a novel actinobacterium isolated from shallow eutrophic lake during the end of cyanobacterial harmful algal blooms.</title>
        <authorList>
            <person name="Chun S.J."/>
        </authorList>
    </citation>
    <scope>NUCLEOTIDE SEQUENCE [LARGE SCALE GENOMIC DNA]</scope>
    <source>
        <strain evidence="1 2">Seoho-28</strain>
    </source>
</reference>
<gene>
    <name evidence="1" type="ORF">C7Y72_19290</name>
</gene>
<keyword evidence="2" id="KW-1185">Reference proteome</keyword>
<comment type="caution">
    <text evidence="1">The sequence shown here is derived from an EMBL/GenBank/DDBJ whole genome shotgun (WGS) entry which is preliminary data.</text>
</comment>
<sequence length="278" mass="30756">MSLSAKLIEVTPAFAEELLLRNERNRHVHSARVGQYAADMRDGAWKLNGEAIKIADDGTLLDGQHRLMAVLEADVSVQMLVITGLPPEAQETMDQGRARSFGDVLHLRGEKDYFVLAASTRLVAAYERDGVPFAVRRGLSVPEQARTLERNPGLRDSVEYSGRRRRPWLSRGPASGLHYLFSIADQEGADDFFDRLASGANLNTGDPIYLIRERLIRDHQATDGRTSSERTKLALIIKAWNAYQDGDTPARLTFVPGGANPERFPSINGLHARGEVPA</sequence>
<dbReference type="AlphaFoldDB" id="A0A2T4UE76"/>
<evidence type="ECO:0000313" key="2">
    <source>
        <dbReference type="Proteomes" id="UP000240739"/>
    </source>
</evidence>
<dbReference type="OrthoDB" id="950695at2"/>